<dbReference type="FunFam" id="2.40.110.10:FF:000002">
    <property type="entry name" value="Acyl-CoA dehydrogenase fadE12"/>
    <property type="match status" value="1"/>
</dbReference>
<dbReference type="GO" id="GO:0005737">
    <property type="term" value="C:cytoplasm"/>
    <property type="evidence" value="ECO:0007669"/>
    <property type="project" value="TreeGrafter"/>
</dbReference>
<keyword evidence="5 6" id="KW-0560">Oxidoreductase</keyword>
<dbReference type="Pfam" id="PF00441">
    <property type="entry name" value="Acyl-CoA_dh_1"/>
    <property type="match status" value="1"/>
</dbReference>
<evidence type="ECO:0000256" key="3">
    <source>
        <dbReference type="ARBA" id="ARBA00022630"/>
    </source>
</evidence>
<dbReference type="InterPro" id="IPR050741">
    <property type="entry name" value="Acyl-CoA_dehydrogenase"/>
</dbReference>
<reference evidence="9" key="1">
    <citation type="submission" date="2022-05" db="EMBL/GenBank/DDBJ databases">
        <title>A multi-omics perspective on studying reproductive biology in Daphnia sinensis.</title>
        <authorList>
            <person name="Jia J."/>
        </authorList>
    </citation>
    <scope>NUCLEOTIDE SEQUENCE</scope>
    <source>
        <strain evidence="9">WSL</strain>
    </source>
</reference>
<keyword evidence="3 6" id="KW-0285">Flavoprotein</keyword>
<evidence type="ECO:0000256" key="6">
    <source>
        <dbReference type="RuleBase" id="RU362125"/>
    </source>
</evidence>
<dbReference type="EMBL" id="WJBH02000317">
    <property type="protein sequence ID" value="KAI9549286.1"/>
    <property type="molecule type" value="Genomic_DNA"/>
</dbReference>
<dbReference type="Pfam" id="PF02770">
    <property type="entry name" value="Acyl-CoA_dh_M"/>
    <property type="match status" value="1"/>
</dbReference>
<name>A0AAD5PJT4_9CRUS</name>
<dbReference type="InterPro" id="IPR009075">
    <property type="entry name" value="AcylCo_DH/oxidase_C"/>
</dbReference>
<comment type="similarity">
    <text evidence="2 6">Belongs to the acyl-CoA dehydrogenase family.</text>
</comment>
<dbReference type="Gene3D" id="1.20.140.10">
    <property type="entry name" value="Butyryl-CoA Dehydrogenase, subunit A, domain 3"/>
    <property type="match status" value="1"/>
</dbReference>
<dbReference type="GO" id="GO:0003995">
    <property type="term" value="F:acyl-CoA dehydrogenase activity"/>
    <property type="evidence" value="ECO:0007669"/>
    <property type="project" value="TreeGrafter"/>
</dbReference>
<dbReference type="AlphaFoldDB" id="A0AAD5PJT4"/>
<evidence type="ECO:0000256" key="2">
    <source>
        <dbReference type="ARBA" id="ARBA00009347"/>
    </source>
</evidence>
<evidence type="ECO:0000256" key="1">
    <source>
        <dbReference type="ARBA" id="ARBA00001974"/>
    </source>
</evidence>
<keyword evidence="4 6" id="KW-0274">FAD</keyword>
<feature type="domain" description="Acyl-CoA oxidase/dehydrogenase middle" evidence="8">
    <location>
        <begin position="28"/>
        <end position="129"/>
    </location>
</feature>
<protein>
    <submittedName>
        <fullName evidence="9">Acyl-CoA dehydrogese family member 11-like isoform 1</fullName>
    </submittedName>
</protein>
<accession>A0AAD5PJT4</accession>
<dbReference type="Proteomes" id="UP000820818">
    <property type="component" value="Unassembled WGS sequence"/>
</dbReference>
<sequence length="287" mass="31888">MELLHLFGTEHQKKTFLKPLQQGQIRSCFAMTEPDLAGSNPVNLATKAVKEGEFYRINGHKWFTTAADGAGFTIVMAVTNPEAESPHQKASMIIVPIPTPGFRLIRNIPIMGEAGSGYFSHGEVVFENCVVPKENLIGIEGQGFALAQERLGPGRIHHCMRWIGICERVFDMMCRRAMERELHPGKKLADQQTIQNWIAESRAEINASRLLVLDTAQKMEQFGAKAVREDISTIKFYVADVLMKVIDRAIQVHGALGITDDTLLSFGTDTNVELGSMMGLMRCTNQL</sequence>
<evidence type="ECO:0000313" key="10">
    <source>
        <dbReference type="Proteomes" id="UP000820818"/>
    </source>
</evidence>
<evidence type="ECO:0000259" key="7">
    <source>
        <dbReference type="Pfam" id="PF00441"/>
    </source>
</evidence>
<dbReference type="PANTHER" id="PTHR48083:SF13">
    <property type="entry name" value="ACYL-COA DEHYDROGENASE FAMILY MEMBER 11"/>
    <property type="match status" value="1"/>
</dbReference>
<proteinExistence type="inferred from homology"/>
<dbReference type="PANTHER" id="PTHR48083">
    <property type="entry name" value="MEDIUM-CHAIN SPECIFIC ACYL-COA DEHYDROGENASE, MITOCHONDRIAL-RELATED"/>
    <property type="match status" value="1"/>
</dbReference>
<comment type="cofactor">
    <cofactor evidence="1 6">
        <name>FAD</name>
        <dbReference type="ChEBI" id="CHEBI:57692"/>
    </cofactor>
</comment>
<dbReference type="GO" id="GO:0033539">
    <property type="term" value="P:fatty acid beta-oxidation using acyl-CoA dehydrogenase"/>
    <property type="evidence" value="ECO:0007669"/>
    <property type="project" value="TreeGrafter"/>
</dbReference>
<dbReference type="SUPFAM" id="SSF47203">
    <property type="entry name" value="Acyl-CoA dehydrogenase C-terminal domain-like"/>
    <property type="match status" value="1"/>
</dbReference>
<dbReference type="InterPro" id="IPR006091">
    <property type="entry name" value="Acyl-CoA_Oxase/DH_mid-dom"/>
</dbReference>
<evidence type="ECO:0000256" key="5">
    <source>
        <dbReference type="ARBA" id="ARBA00023002"/>
    </source>
</evidence>
<comment type="caution">
    <text evidence="9">The sequence shown here is derived from an EMBL/GenBank/DDBJ whole genome shotgun (WGS) entry which is preliminary data.</text>
</comment>
<keyword evidence="10" id="KW-1185">Reference proteome</keyword>
<dbReference type="InterPro" id="IPR046373">
    <property type="entry name" value="Acyl-CoA_Oxase/DH_mid-dom_sf"/>
</dbReference>
<gene>
    <name evidence="9" type="ORF">GHT06_006944</name>
</gene>
<dbReference type="InterPro" id="IPR009100">
    <property type="entry name" value="AcylCoA_DH/oxidase_NM_dom_sf"/>
</dbReference>
<evidence type="ECO:0000313" key="9">
    <source>
        <dbReference type="EMBL" id="KAI9549286.1"/>
    </source>
</evidence>
<evidence type="ECO:0000256" key="4">
    <source>
        <dbReference type="ARBA" id="ARBA00022827"/>
    </source>
</evidence>
<evidence type="ECO:0000259" key="8">
    <source>
        <dbReference type="Pfam" id="PF02770"/>
    </source>
</evidence>
<organism evidence="9 10">
    <name type="scientific">Daphnia sinensis</name>
    <dbReference type="NCBI Taxonomy" id="1820382"/>
    <lineage>
        <taxon>Eukaryota</taxon>
        <taxon>Metazoa</taxon>
        <taxon>Ecdysozoa</taxon>
        <taxon>Arthropoda</taxon>
        <taxon>Crustacea</taxon>
        <taxon>Branchiopoda</taxon>
        <taxon>Diplostraca</taxon>
        <taxon>Cladocera</taxon>
        <taxon>Anomopoda</taxon>
        <taxon>Daphniidae</taxon>
        <taxon>Daphnia</taxon>
        <taxon>Daphnia similis group</taxon>
    </lineage>
</organism>
<dbReference type="InterPro" id="IPR036250">
    <property type="entry name" value="AcylCo_DH-like_C"/>
</dbReference>
<dbReference type="SUPFAM" id="SSF56645">
    <property type="entry name" value="Acyl-CoA dehydrogenase NM domain-like"/>
    <property type="match status" value="1"/>
</dbReference>
<feature type="domain" description="Acyl-CoA dehydrogenase/oxidase C-terminal" evidence="7">
    <location>
        <begin position="141"/>
        <end position="263"/>
    </location>
</feature>
<dbReference type="Gene3D" id="2.40.110.10">
    <property type="entry name" value="Butyryl-CoA Dehydrogenase, subunit A, domain 2"/>
    <property type="match status" value="1"/>
</dbReference>